<proteinExistence type="predicted"/>
<dbReference type="EMBL" id="JBHUPA010000012">
    <property type="protein sequence ID" value="MFD2963948.1"/>
    <property type="molecule type" value="Genomic_DNA"/>
</dbReference>
<dbReference type="CDD" id="cd00371">
    <property type="entry name" value="HMA"/>
    <property type="match status" value="1"/>
</dbReference>
<dbReference type="Gene3D" id="3.30.70.100">
    <property type="match status" value="1"/>
</dbReference>
<feature type="domain" description="HMA" evidence="1">
    <location>
        <begin position="1"/>
        <end position="68"/>
    </location>
</feature>
<dbReference type="InterPro" id="IPR006121">
    <property type="entry name" value="HMA_dom"/>
</dbReference>
<evidence type="ECO:0000259" key="1">
    <source>
        <dbReference type="PROSITE" id="PS50846"/>
    </source>
</evidence>
<keyword evidence="3" id="KW-1185">Reference proteome</keyword>
<dbReference type="InterPro" id="IPR036163">
    <property type="entry name" value="HMA_dom_sf"/>
</dbReference>
<dbReference type="Proteomes" id="UP001597560">
    <property type="component" value="Unassembled WGS sequence"/>
</dbReference>
<evidence type="ECO:0000313" key="3">
    <source>
        <dbReference type="Proteomes" id="UP001597560"/>
    </source>
</evidence>
<accession>A0ABW6B679</accession>
<evidence type="ECO:0000313" key="2">
    <source>
        <dbReference type="EMBL" id="MFD2963948.1"/>
    </source>
</evidence>
<gene>
    <name evidence="2" type="ORF">ACFS6J_19220</name>
</gene>
<dbReference type="PROSITE" id="PS50846">
    <property type="entry name" value="HMA_2"/>
    <property type="match status" value="1"/>
</dbReference>
<reference evidence="3" key="1">
    <citation type="journal article" date="2019" name="Int. J. Syst. Evol. Microbiol.">
        <title>The Global Catalogue of Microorganisms (GCM) 10K type strain sequencing project: providing services to taxonomists for standard genome sequencing and annotation.</title>
        <authorList>
            <consortium name="The Broad Institute Genomics Platform"/>
            <consortium name="The Broad Institute Genome Sequencing Center for Infectious Disease"/>
            <person name="Wu L."/>
            <person name="Ma J."/>
        </authorList>
    </citation>
    <scope>NUCLEOTIDE SEQUENCE [LARGE SCALE GENOMIC DNA]</scope>
    <source>
        <strain evidence="3">KCTC 23098</strain>
    </source>
</reference>
<protein>
    <submittedName>
        <fullName evidence="2">Heavy-metal-associated domain-containing protein</fullName>
    </submittedName>
</protein>
<name>A0ABW6B679_9SPHI</name>
<dbReference type="RefSeq" id="WP_377612080.1">
    <property type="nucleotide sequence ID" value="NZ_JBHUPA010000012.1"/>
</dbReference>
<organism evidence="2 3">
    <name type="scientific">Olivibacter jilunii</name>
    <dbReference type="NCBI Taxonomy" id="985016"/>
    <lineage>
        <taxon>Bacteria</taxon>
        <taxon>Pseudomonadati</taxon>
        <taxon>Bacteroidota</taxon>
        <taxon>Sphingobacteriia</taxon>
        <taxon>Sphingobacteriales</taxon>
        <taxon>Sphingobacteriaceae</taxon>
        <taxon>Olivibacter</taxon>
    </lineage>
</organism>
<comment type="caution">
    <text evidence="2">The sequence shown here is derived from an EMBL/GenBank/DDBJ whole genome shotgun (WGS) entry which is preliminary data.</text>
</comment>
<sequence>METLKFKTNIKCSGCIETVTPFLNKVSEIEKWQVDTASADKILTVQGDQSLNDQKVIYALEQAGYKAEKV</sequence>
<dbReference type="SUPFAM" id="SSF55008">
    <property type="entry name" value="HMA, heavy metal-associated domain"/>
    <property type="match status" value="1"/>
</dbReference>